<dbReference type="RefSeq" id="XP_059605556.1">
    <property type="nucleotide sequence ID" value="XM_059744219.1"/>
</dbReference>
<dbReference type="AlphaFoldDB" id="A0AAJ8E3Q6"/>
<organism evidence="1">
    <name type="scientific">Aspergillus niger</name>
    <dbReference type="NCBI Taxonomy" id="5061"/>
    <lineage>
        <taxon>Eukaryota</taxon>
        <taxon>Fungi</taxon>
        <taxon>Dikarya</taxon>
        <taxon>Ascomycota</taxon>
        <taxon>Pezizomycotina</taxon>
        <taxon>Eurotiomycetes</taxon>
        <taxon>Eurotiomycetidae</taxon>
        <taxon>Eurotiales</taxon>
        <taxon>Aspergillaceae</taxon>
        <taxon>Aspergillus</taxon>
        <taxon>Aspergillus subgen. Circumdati</taxon>
    </lineage>
</organism>
<dbReference type="VEuPathDB" id="FungiDB:An14g04220"/>
<protein>
    <submittedName>
        <fullName evidence="1">Uncharacterized protein</fullName>
    </submittedName>
</protein>
<dbReference type="KEGG" id="ang:An14g04220"/>
<dbReference type="GeneID" id="84592983"/>
<accession>A0AAJ8E3Q6</accession>
<sequence length="81" mass="8716">MSRWLHAPSTPISGSGWLPIGQTTFTARVAHCLAGDIHSTGIGEWQRDDRTSTKLVAVSTTQQRCAHHAYALAILTSAITT</sequence>
<name>A0AAJ8E3Q6_ASPNG</name>
<reference evidence="1" key="1">
    <citation type="submission" date="2025-02" db="EMBL/GenBank/DDBJ databases">
        <authorList>
            <consortium name="NCBI Genome Project"/>
        </authorList>
    </citation>
    <scope>NUCLEOTIDE SEQUENCE</scope>
</reference>
<evidence type="ECO:0000313" key="1">
    <source>
        <dbReference type="RefSeq" id="XP_059605556.1"/>
    </source>
</evidence>
<reference evidence="1" key="2">
    <citation type="submission" date="2025-08" db="UniProtKB">
        <authorList>
            <consortium name="RefSeq"/>
        </authorList>
    </citation>
    <scope>IDENTIFICATION</scope>
</reference>
<proteinExistence type="predicted"/>
<gene>
    <name evidence="1" type="ORF">An14g04220</name>
</gene>